<dbReference type="InterPro" id="IPR029044">
    <property type="entry name" value="Nucleotide-diphossugar_trans"/>
</dbReference>
<dbReference type="InterPro" id="IPR001173">
    <property type="entry name" value="Glyco_trans_2-like"/>
</dbReference>
<dbReference type="Pfam" id="PF00535">
    <property type="entry name" value="Glycos_transf_2"/>
    <property type="match status" value="1"/>
</dbReference>
<name>A0A7L5AKP2_9MICO</name>
<dbReference type="Gene3D" id="3.90.550.10">
    <property type="entry name" value="Spore Coat Polysaccharide Biosynthesis Protein SpsA, Chain A"/>
    <property type="match status" value="1"/>
</dbReference>
<dbReference type="AlphaFoldDB" id="A0A7L5AKP2"/>
<feature type="domain" description="Glycosyltransferase 2-like" evidence="1">
    <location>
        <begin position="4"/>
        <end position="141"/>
    </location>
</feature>
<evidence type="ECO:0000313" key="3">
    <source>
        <dbReference type="Proteomes" id="UP000464507"/>
    </source>
</evidence>
<organism evidence="2 3">
    <name type="scientific">Marisediminicola antarctica</name>
    <dbReference type="NCBI Taxonomy" id="674079"/>
    <lineage>
        <taxon>Bacteria</taxon>
        <taxon>Bacillati</taxon>
        <taxon>Actinomycetota</taxon>
        <taxon>Actinomycetes</taxon>
        <taxon>Micrococcales</taxon>
        <taxon>Microbacteriaceae</taxon>
        <taxon>Marisediminicola</taxon>
    </lineage>
</organism>
<dbReference type="SUPFAM" id="SSF53448">
    <property type="entry name" value="Nucleotide-diphospho-sugar transferases"/>
    <property type="match status" value="1"/>
</dbReference>
<accession>A0A7L5AKP2</accession>
<keyword evidence="3" id="KW-1185">Reference proteome</keyword>
<dbReference type="KEGG" id="mant:BHD05_11775"/>
<evidence type="ECO:0000313" key="2">
    <source>
        <dbReference type="EMBL" id="QHO71163.1"/>
    </source>
</evidence>
<protein>
    <recommendedName>
        <fullName evidence="1">Glycosyltransferase 2-like domain-containing protein</fullName>
    </recommendedName>
</protein>
<dbReference type="InterPro" id="IPR050834">
    <property type="entry name" value="Glycosyltransf_2"/>
</dbReference>
<proteinExistence type="predicted"/>
<dbReference type="EMBL" id="CP017146">
    <property type="protein sequence ID" value="QHO71163.1"/>
    <property type="molecule type" value="Genomic_DNA"/>
</dbReference>
<dbReference type="PANTHER" id="PTHR43685:SF2">
    <property type="entry name" value="GLYCOSYLTRANSFERASE 2-LIKE DOMAIN-CONTAINING PROTEIN"/>
    <property type="match status" value="1"/>
</dbReference>
<reference evidence="2 3" key="1">
    <citation type="submission" date="2016-09" db="EMBL/GenBank/DDBJ databases">
        <title>Complete genome sequence of microbes from the polar regions.</title>
        <authorList>
            <person name="Liao L."/>
            <person name="Chen B."/>
        </authorList>
    </citation>
    <scope>NUCLEOTIDE SEQUENCE [LARGE SCALE GENOMIC DNA]</scope>
    <source>
        <strain evidence="2 3">ZS314</strain>
    </source>
</reference>
<dbReference type="CDD" id="cd00761">
    <property type="entry name" value="Glyco_tranf_GTA_type"/>
    <property type="match status" value="1"/>
</dbReference>
<sequence length="342" mass="37213">MTVTVIIPCFNYARFLPGAIASALDQRDVDIDVIVVDDSSSDGSLAVARRIAHDDARVQVIAHPHNLGPVAAFNDGLAAASGEFLIRLDADDLLTPGSVARSVALAEKHPQVGMVYGYPVPFSGSAPESHRDRAKFWDIWSGASWLERRCQLGVNCITSPEVLMRASVVDSVGGQRALAHTHDMEMWFRLARYSDVGWVGGCDQALHRDHPDSLSAQQVDVITDLHEREDAFRLLFEDGMGDVSENARLFRLARMALANEALSRTVSAYAKGRGATPETDGYLSFARGLGVDLIGLPASANFSRAERLGPVRSPRSPHLLGWAALYRMTRELGAPVRQSRGI</sequence>
<dbReference type="PANTHER" id="PTHR43685">
    <property type="entry name" value="GLYCOSYLTRANSFERASE"/>
    <property type="match status" value="1"/>
</dbReference>
<dbReference type="Proteomes" id="UP000464507">
    <property type="component" value="Chromosome"/>
</dbReference>
<evidence type="ECO:0000259" key="1">
    <source>
        <dbReference type="Pfam" id="PF00535"/>
    </source>
</evidence>
<gene>
    <name evidence="2" type="ORF">BHD05_11775</name>
</gene>